<dbReference type="NCBIfam" id="NF004403">
    <property type="entry name" value="PRK05758.2-4"/>
    <property type="match status" value="1"/>
</dbReference>
<dbReference type="InterPro" id="IPR020781">
    <property type="entry name" value="ATPase_OSCP/d_CS"/>
</dbReference>
<keyword evidence="4 8" id="KW-0406">Ion transport</keyword>
<evidence type="ECO:0000313" key="9">
    <source>
        <dbReference type="EMBL" id="TDQ38731.1"/>
    </source>
</evidence>
<sequence length="177" mass="19892">MTVVAARYASALFEIAKEKQAIESFREDLTVVENVFQNDRSIRSFFLHPNVSKTEKKRLLDDGFKTLSPDVLQTLKLMVDRQRTADIPHLQAAFTHEADVFLNVAEATVYSVRALSETEKNQVAQVFAAKAGKSSLRLSNTIDPTLIAGIRVRIGNRIYDGSVSRKLEKIERQLVAK</sequence>
<dbReference type="RefSeq" id="WP_133580782.1">
    <property type="nucleotide sequence ID" value="NZ_SNYJ01000009.1"/>
</dbReference>
<keyword evidence="2 8" id="KW-0813">Transport</keyword>
<proteinExistence type="inferred from homology"/>
<evidence type="ECO:0000256" key="7">
    <source>
        <dbReference type="ARBA" id="ARBA00023310"/>
    </source>
</evidence>
<dbReference type="InterPro" id="IPR000711">
    <property type="entry name" value="ATPase_OSCP/dsu"/>
</dbReference>
<organism evidence="9 10">
    <name type="scientific">Aureibacillus halotolerans</name>
    <dbReference type="NCBI Taxonomy" id="1508390"/>
    <lineage>
        <taxon>Bacteria</taxon>
        <taxon>Bacillati</taxon>
        <taxon>Bacillota</taxon>
        <taxon>Bacilli</taxon>
        <taxon>Bacillales</taxon>
        <taxon>Bacillaceae</taxon>
        <taxon>Aureibacillus</taxon>
    </lineage>
</organism>
<dbReference type="GO" id="GO:0045259">
    <property type="term" value="C:proton-transporting ATP synthase complex"/>
    <property type="evidence" value="ECO:0007669"/>
    <property type="project" value="UniProtKB-KW"/>
</dbReference>
<comment type="function">
    <text evidence="8">F(1)F(0) ATP synthase produces ATP from ADP in the presence of a proton or sodium gradient. F-type ATPases consist of two structural domains, F(1) containing the extramembraneous catalytic core and F(0) containing the membrane proton channel, linked together by a central stalk and a peripheral stalk. During catalysis, ATP synthesis in the catalytic domain of F(1) is coupled via a rotary mechanism of the central stalk subunits to proton translocation.</text>
</comment>
<evidence type="ECO:0000256" key="5">
    <source>
        <dbReference type="ARBA" id="ARBA00023136"/>
    </source>
</evidence>
<name>A0A4R6TYQ6_9BACI</name>
<dbReference type="GO" id="GO:0046933">
    <property type="term" value="F:proton-transporting ATP synthase activity, rotational mechanism"/>
    <property type="evidence" value="ECO:0007669"/>
    <property type="project" value="UniProtKB-UniRule"/>
</dbReference>
<dbReference type="NCBIfam" id="TIGR01145">
    <property type="entry name" value="ATP_synt_delta"/>
    <property type="match status" value="1"/>
</dbReference>
<evidence type="ECO:0000313" key="10">
    <source>
        <dbReference type="Proteomes" id="UP000295632"/>
    </source>
</evidence>
<dbReference type="Pfam" id="PF00213">
    <property type="entry name" value="OSCP"/>
    <property type="match status" value="1"/>
</dbReference>
<dbReference type="AlphaFoldDB" id="A0A4R6TYQ6"/>
<dbReference type="PANTHER" id="PTHR11910">
    <property type="entry name" value="ATP SYNTHASE DELTA CHAIN"/>
    <property type="match status" value="1"/>
</dbReference>
<evidence type="ECO:0000256" key="1">
    <source>
        <dbReference type="ARBA" id="ARBA00004370"/>
    </source>
</evidence>
<gene>
    <name evidence="8" type="primary">atpH</name>
    <name evidence="9" type="ORF">EV213_109100</name>
</gene>
<keyword evidence="7 8" id="KW-0066">ATP synthesis</keyword>
<dbReference type="InterPro" id="IPR026015">
    <property type="entry name" value="ATP_synth_OSCP/delta_N_sf"/>
</dbReference>
<dbReference type="Proteomes" id="UP000295632">
    <property type="component" value="Unassembled WGS sequence"/>
</dbReference>
<keyword evidence="6 8" id="KW-0139">CF(1)</keyword>
<keyword evidence="5 8" id="KW-0472">Membrane</keyword>
<evidence type="ECO:0000256" key="8">
    <source>
        <dbReference type="HAMAP-Rule" id="MF_01416"/>
    </source>
</evidence>
<comment type="similarity">
    <text evidence="8">Belongs to the ATPase delta chain family.</text>
</comment>
<keyword evidence="10" id="KW-1185">Reference proteome</keyword>
<keyword evidence="3 8" id="KW-0375">Hydrogen ion transport</keyword>
<dbReference type="PROSITE" id="PS00389">
    <property type="entry name" value="ATPASE_DELTA"/>
    <property type="match status" value="1"/>
</dbReference>
<evidence type="ECO:0000256" key="4">
    <source>
        <dbReference type="ARBA" id="ARBA00023065"/>
    </source>
</evidence>
<dbReference type="OrthoDB" id="9802471at2"/>
<evidence type="ECO:0000256" key="3">
    <source>
        <dbReference type="ARBA" id="ARBA00022781"/>
    </source>
</evidence>
<evidence type="ECO:0000256" key="2">
    <source>
        <dbReference type="ARBA" id="ARBA00022448"/>
    </source>
</evidence>
<comment type="subcellular location">
    <subcellularLocation>
        <location evidence="8">Cell membrane</location>
        <topology evidence="8">Peripheral membrane protein</topology>
    </subcellularLocation>
    <subcellularLocation>
        <location evidence="1">Membrane</location>
    </subcellularLocation>
</comment>
<dbReference type="GO" id="GO:0005886">
    <property type="term" value="C:plasma membrane"/>
    <property type="evidence" value="ECO:0007669"/>
    <property type="project" value="UniProtKB-SubCell"/>
</dbReference>
<keyword evidence="8" id="KW-1003">Cell membrane</keyword>
<comment type="caution">
    <text evidence="9">The sequence shown here is derived from an EMBL/GenBank/DDBJ whole genome shotgun (WGS) entry which is preliminary data.</text>
</comment>
<dbReference type="SUPFAM" id="SSF47928">
    <property type="entry name" value="N-terminal domain of the delta subunit of the F1F0-ATP synthase"/>
    <property type="match status" value="1"/>
</dbReference>
<dbReference type="EMBL" id="SNYJ01000009">
    <property type="protein sequence ID" value="TDQ38731.1"/>
    <property type="molecule type" value="Genomic_DNA"/>
</dbReference>
<dbReference type="HAMAP" id="MF_01416">
    <property type="entry name" value="ATP_synth_delta_bact"/>
    <property type="match status" value="1"/>
</dbReference>
<protein>
    <recommendedName>
        <fullName evidence="8">ATP synthase subunit delta</fullName>
    </recommendedName>
    <alternativeName>
        <fullName evidence="8">ATP synthase F(1) sector subunit delta</fullName>
    </alternativeName>
    <alternativeName>
        <fullName evidence="8">F-type ATPase subunit delta</fullName>
        <shortName evidence="8">F-ATPase subunit delta</shortName>
    </alternativeName>
</protein>
<accession>A0A4R6TYQ6</accession>
<dbReference type="Gene3D" id="1.10.520.20">
    <property type="entry name" value="N-terminal domain of the delta subunit of the F1F0-ATP synthase"/>
    <property type="match status" value="1"/>
</dbReference>
<reference evidence="9 10" key="1">
    <citation type="submission" date="2019-03" db="EMBL/GenBank/DDBJ databases">
        <title>Genomic Encyclopedia of Type Strains, Phase IV (KMG-IV): sequencing the most valuable type-strain genomes for metagenomic binning, comparative biology and taxonomic classification.</title>
        <authorList>
            <person name="Goeker M."/>
        </authorList>
    </citation>
    <scope>NUCLEOTIDE SEQUENCE [LARGE SCALE GENOMIC DNA]</scope>
    <source>
        <strain evidence="9 10">DSM 28697</strain>
    </source>
</reference>
<evidence type="ECO:0000256" key="6">
    <source>
        <dbReference type="ARBA" id="ARBA00023196"/>
    </source>
</evidence>
<comment type="function">
    <text evidence="8">This protein is part of the stalk that links CF(0) to CF(1). It either transmits conformational changes from CF(0) to CF(1) or is implicated in proton conduction.</text>
</comment>
<dbReference type="PRINTS" id="PR00125">
    <property type="entry name" value="ATPASEDELTA"/>
</dbReference>